<evidence type="ECO:0000259" key="3">
    <source>
        <dbReference type="PROSITE" id="PS50977"/>
    </source>
</evidence>
<proteinExistence type="predicted"/>
<dbReference type="Gene3D" id="1.10.357.10">
    <property type="entry name" value="Tetracycline Repressor, domain 2"/>
    <property type="match status" value="1"/>
</dbReference>
<dbReference type="Pfam" id="PF00440">
    <property type="entry name" value="TetR_N"/>
    <property type="match status" value="1"/>
</dbReference>
<dbReference type="Gene3D" id="1.10.10.60">
    <property type="entry name" value="Homeodomain-like"/>
    <property type="match status" value="1"/>
</dbReference>
<comment type="caution">
    <text evidence="4">The sequence shown here is derived from an EMBL/GenBank/DDBJ whole genome shotgun (WGS) entry which is preliminary data.</text>
</comment>
<dbReference type="PRINTS" id="PR00455">
    <property type="entry name" value="HTHTETR"/>
</dbReference>
<name>A0A4S4FB80_9BIFI</name>
<reference evidence="4 5" key="1">
    <citation type="submission" date="2019-04" db="EMBL/GenBank/DDBJ databases">
        <title>Microbes associate with the intestines of laboratory mice.</title>
        <authorList>
            <person name="Navarre W."/>
            <person name="Wong E."/>
            <person name="Huang K.C."/>
            <person name="Tropini C."/>
            <person name="Ng K."/>
            <person name="Yu B."/>
        </authorList>
    </citation>
    <scope>NUCLEOTIDE SEQUENCE [LARGE SCALE GENOMIC DNA]</scope>
    <source>
        <strain evidence="4 5">NM87_A27A</strain>
    </source>
</reference>
<feature type="domain" description="HTH tetR-type" evidence="3">
    <location>
        <begin position="14"/>
        <end position="74"/>
    </location>
</feature>
<organism evidence="4 5">
    <name type="scientific">Bifidobacterium pseudolongum</name>
    <dbReference type="NCBI Taxonomy" id="1694"/>
    <lineage>
        <taxon>Bacteria</taxon>
        <taxon>Bacillati</taxon>
        <taxon>Actinomycetota</taxon>
        <taxon>Actinomycetes</taxon>
        <taxon>Bifidobacteriales</taxon>
        <taxon>Bifidobacteriaceae</taxon>
        <taxon>Bifidobacterium</taxon>
    </lineage>
</organism>
<dbReference type="GO" id="GO:0000976">
    <property type="term" value="F:transcription cis-regulatory region binding"/>
    <property type="evidence" value="ECO:0007669"/>
    <property type="project" value="TreeGrafter"/>
</dbReference>
<dbReference type="InterPro" id="IPR036271">
    <property type="entry name" value="Tet_transcr_reg_TetR-rel_C_sf"/>
</dbReference>
<protein>
    <submittedName>
        <fullName evidence="4">TetR/AcrR family transcriptional regulator</fullName>
    </submittedName>
</protein>
<dbReference type="EMBL" id="SSTF01000005">
    <property type="protein sequence ID" value="THG27118.1"/>
    <property type="molecule type" value="Genomic_DNA"/>
</dbReference>
<evidence type="ECO:0000256" key="2">
    <source>
        <dbReference type="PROSITE-ProRule" id="PRU00335"/>
    </source>
</evidence>
<dbReference type="PANTHER" id="PTHR30055:SF148">
    <property type="entry name" value="TETR-FAMILY TRANSCRIPTIONAL REGULATOR"/>
    <property type="match status" value="1"/>
</dbReference>
<dbReference type="PANTHER" id="PTHR30055">
    <property type="entry name" value="HTH-TYPE TRANSCRIPTIONAL REGULATOR RUTR"/>
    <property type="match status" value="1"/>
</dbReference>
<dbReference type="InterPro" id="IPR050109">
    <property type="entry name" value="HTH-type_TetR-like_transc_reg"/>
</dbReference>
<keyword evidence="1 2" id="KW-0238">DNA-binding</keyword>
<dbReference type="PROSITE" id="PS50977">
    <property type="entry name" value="HTH_TETR_2"/>
    <property type="match status" value="1"/>
</dbReference>
<dbReference type="InterPro" id="IPR001647">
    <property type="entry name" value="HTH_TetR"/>
</dbReference>
<feature type="DNA-binding region" description="H-T-H motif" evidence="2">
    <location>
        <begin position="37"/>
        <end position="56"/>
    </location>
</feature>
<evidence type="ECO:0000256" key="1">
    <source>
        <dbReference type="ARBA" id="ARBA00023125"/>
    </source>
</evidence>
<dbReference type="SUPFAM" id="SSF48498">
    <property type="entry name" value="Tetracyclin repressor-like, C-terminal domain"/>
    <property type="match status" value="1"/>
</dbReference>
<dbReference type="AlphaFoldDB" id="A0A4S4FB80"/>
<dbReference type="InterPro" id="IPR009057">
    <property type="entry name" value="Homeodomain-like_sf"/>
</dbReference>
<dbReference type="Proteomes" id="UP000306798">
    <property type="component" value="Unassembled WGS sequence"/>
</dbReference>
<evidence type="ECO:0000313" key="4">
    <source>
        <dbReference type="EMBL" id="THG27118.1"/>
    </source>
</evidence>
<sequence length="195" mass="21638">MGMNMKETKEQQRERTDSKIMRATLEIIIAQGIGAVNIESVARRSGVAKTTIYRRYANTDDLIRHLTLTVAPSLDFSSLEPSRESLRTVLRRIIDCFDEEFELKAIGVVLSSENAHLRNIAKSVIEPAAERFYDFLRRGMASGAFRDGLDAPFLFQTVLGSMLAYKALGTSSAAPHADWAGNMTGLVWASIRPAQ</sequence>
<evidence type="ECO:0000313" key="5">
    <source>
        <dbReference type="Proteomes" id="UP000306798"/>
    </source>
</evidence>
<dbReference type="SUPFAM" id="SSF46689">
    <property type="entry name" value="Homeodomain-like"/>
    <property type="match status" value="1"/>
</dbReference>
<accession>A0A4S4FB80</accession>
<gene>
    <name evidence="4" type="ORF">E5991_02575</name>
</gene>
<dbReference type="GO" id="GO:0003700">
    <property type="term" value="F:DNA-binding transcription factor activity"/>
    <property type="evidence" value="ECO:0007669"/>
    <property type="project" value="TreeGrafter"/>
</dbReference>